<gene>
    <name evidence="11" type="ORF">NLI96_g3152</name>
</gene>
<feature type="domain" description="C2H2-type" evidence="10">
    <location>
        <begin position="444"/>
        <end position="469"/>
    </location>
</feature>
<feature type="region of interest" description="Disordered" evidence="8">
    <location>
        <begin position="44"/>
        <end position="71"/>
    </location>
</feature>
<dbReference type="Proteomes" id="UP001212997">
    <property type="component" value="Unassembled WGS sequence"/>
</dbReference>
<evidence type="ECO:0000256" key="4">
    <source>
        <dbReference type="ARBA" id="ARBA00022771"/>
    </source>
</evidence>
<keyword evidence="6" id="KW-0539">Nucleus</keyword>
<reference evidence="11" key="1">
    <citation type="submission" date="2022-07" db="EMBL/GenBank/DDBJ databases">
        <title>Genome Sequence of Physisporinus lineatus.</title>
        <authorList>
            <person name="Buettner E."/>
        </authorList>
    </citation>
    <scope>NUCLEOTIDE SEQUENCE</scope>
    <source>
        <strain evidence="11">VT162</strain>
    </source>
</reference>
<evidence type="ECO:0000259" key="10">
    <source>
        <dbReference type="PROSITE" id="PS50157"/>
    </source>
</evidence>
<dbReference type="SUPFAM" id="SSF57667">
    <property type="entry name" value="beta-beta-alpha zinc fingers"/>
    <property type="match status" value="1"/>
</dbReference>
<keyword evidence="9" id="KW-1133">Transmembrane helix</keyword>
<keyword evidence="9" id="KW-0812">Transmembrane</keyword>
<feature type="compositionally biased region" description="Basic and acidic residues" evidence="8">
    <location>
        <begin position="1"/>
        <end position="10"/>
    </location>
</feature>
<keyword evidence="12" id="KW-1185">Reference proteome</keyword>
<evidence type="ECO:0000313" key="12">
    <source>
        <dbReference type="Proteomes" id="UP001212997"/>
    </source>
</evidence>
<feature type="domain" description="C2H2-type" evidence="10">
    <location>
        <begin position="494"/>
        <end position="523"/>
    </location>
</feature>
<dbReference type="InterPro" id="IPR036236">
    <property type="entry name" value="Znf_C2H2_sf"/>
</dbReference>
<evidence type="ECO:0000256" key="9">
    <source>
        <dbReference type="SAM" id="Phobius"/>
    </source>
</evidence>
<keyword evidence="5" id="KW-0862">Zinc</keyword>
<dbReference type="GO" id="GO:0008270">
    <property type="term" value="F:zinc ion binding"/>
    <property type="evidence" value="ECO:0007669"/>
    <property type="project" value="UniProtKB-KW"/>
</dbReference>
<dbReference type="EMBL" id="JANAWD010000077">
    <property type="protein sequence ID" value="KAJ3487979.1"/>
    <property type="molecule type" value="Genomic_DNA"/>
</dbReference>
<dbReference type="Gene3D" id="1.10.10.10">
    <property type="entry name" value="Winged helix-like DNA-binding domain superfamily/Winged helix DNA-binding domain"/>
    <property type="match status" value="1"/>
</dbReference>
<evidence type="ECO:0000256" key="8">
    <source>
        <dbReference type="SAM" id="MobiDB-lite"/>
    </source>
</evidence>
<dbReference type="Pfam" id="PF04695">
    <property type="entry name" value="Pex14_N"/>
    <property type="match status" value="1"/>
</dbReference>
<dbReference type="InterPro" id="IPR013087">
    <property type="entry name" value="Znf_C2H2_type"/>
</dbReference>
<accession>A0AAD5V775</accession>
<feature type="domain" description="C2H2-type" evidence="10">
    <location>
        <begin position="470"/>
        <end position="494"/>
    </location>
</feature>
<evidence type="ECO:0000256" key="7">
    <source>
        <dbReference type="PROSITE-ProRule" id="PRU00042"/>
    </source>
</evidence>
<evidence type="ECO:0000313" key="11">
    <source>
        <dbReference type="EMBL" id="KAJ3487979.1"/>
    </source>
</evidence>
<comment type="caution">
    <text evidence="11">The sequence shown here is derived from an EMBL/GenBank/DDBJ whole genome shotgun (WGS) entry which is preliminary data.</text>
</comment>
<evidence type="ECO:0000256" key="3">
    <source>
        <dbReference type="ARBA" id="ARBA00022737"/>
    </source>
</evidence>
<feature type="compositionally biased region" description="Pro residues" evidence="8">
    <location>
        <begin position="20"/>
        <end position="29"/>
    </location>
</feature>
<keyword evidence="4 7" id="KW-0863">Zinc-finger</keyword>
<feature type="transmembrane region" description="Helical" evidence="9">
    <location>
        <begin position="103"/>
        <end position="126"/>
    </location>
</feature>
<keyword evidence="3" id="KW-0677">Repeat</keyword>
<evidence type="ECO:0000256" key="2">
    <source>
        <dbReference type="ARBA" id="ARBA00022723"/>
    </source>
</evidence>
<dbReference type="GO" id="GO:0005634">
    <property type="term" value="C:nucleus"/>
    <property type="evidence" value="ECO:0007669"/>
    <property type="project" value="UniProtKB-SubCell"/>
</dbReference>
<dbReference type="Pfam" id="PF12171">
    <property type="entry name" value="zf-C2H2_jaz"/>
    <property type="match status" value="1"/>
</dbReference>
<dbReference type="PROSITE" id="PS00028">
    <property type="entry name" value="ZINC_FINGER_C2H2_1"/>
    <property type="match status" value="1"/>
</dbReference>
<feature type="compositionally biased region" description="Basic and acidic residues" evidence="8">
    <location>
        <begin position="51"/>
        <end position="68"/>
    </location>
</feature>
<keyword evidence="9" id="KW-0472">Membrane</keyword>
<evidence type="ECO:0000256" key="5">
    <source>
        <dbReference type="ARBA" id="ARBA00022833"/>
    </source>
</evidence>
<dbReference type="AlphaFoldDB" id="A0AAD5V775"/>
<dbReference type="SMART" id="SM00355">
    <property type="entry name" value="ZnF_C2H2"/>
    <property type="match status" value="5"/>
</dbReference>
<evidence type="ECO:0000256" key="6">
    <source>
        <dbReference type="ARBA" id="ARBA00023242"/>
    </source>
</evidence>
<dbReference type="InterPro" id="IPR022755">
    <property type="entry name" value="Znf_C2H2_jaz"/>
</dbReference>
<dbReference type="InterPro" id="IPR050888">
    <property type="entry name" value="ZnF_C2H2-type_TF"/>
</dbReference>
<evidence type="ECO:0000256" key="1">
    <source>
        <dbReference type="ARBA" id="ARBA00004123"/>
    </source>
</evidence>
<feature type="region of interest" description="Disordered" evidence="8">
    <location>
        <begin position="1"/>
        <end position="32"/>
    </location>
</feature>
<dbReference type="InterPro" id="IPR036388">
    <property type="entry name" value="WH-like_DNA-bd_sf"/>
</dbReference>
<protein>
    <recommendedName>
        <fullName evidence="10">C2H2-type domain-containing protein</fullName>
    </recommendedName>
</protein>
<dbReference type="PROSITE" id="PS50157">
    <property type="entry name" value="ZINC_FINGER_C2H2_2"/>
    <property type="match status" value="3"/>
</dbReference>
<comment type="subcellular location">
    <subcellularLocation>
        <location evidence="1">Nucleus</location>
    </subcellularLocation>
</comment>
<dbReference type="Gene3D" id="3.30.160.60">
    <property type="entry name" value="Classic Zinc Finger"/>
    <property type="match status" value="1"/>
</dbReference>
<keyword evidence="2" id="KW-0479">Metal-binding</keyword>
<dbReference type="PANTHER" id="PTHR24406">
    <property type="entry name" value="TRANSCRIPTIONAL REPRESSOR CTCFL-RELATED"/>
    <property type="match status" value="1"/>
</dbReference>
<organism evidence="11 12">
    <name type="scientific">Meripilus lineatus</name>
    <dbReference type="NCBI Taxonomy" id="2056292"/>
    <lineage>
        <taxon>Eukaryota</taxon>
        <taxon>Fungi</taxon>
        <taxon>Dikarya</taxon>
        <taxon>Basidiomycota</taxon>
        <taxon>Agaricomycotina</taxon>
        <taxon>Agaricomycetes</taxon>
        <taxon>Polyporales</taxon>
        <taxon>Meripilaceae</taxon>
        <taxon>Meripilus</taxon>
    </lineage>
</organism>
<name>A0AAD5V775_9APHY</name>
<dbReference type="InterPro" id="IPR006785">
    <property type="entry name" value="Pex14_N"/>
</dbReference>
<proteinExistence type="predicted"/>
<sequence>MSNDDTKSTETSETPAPTTTTPPPPPPEPVQVDRAQLVEKARAFLHSPQVRNEDNTAKRRFLGDKGLNDGEIDGLLQEAPVPAAPAIPPRTYPQPPPSNLPNLLIGLARIVSWIFGGSAAVLFMYFRYLYPRLTQSYQARESLQTHQRGLLGKLTESLQALKEEQAETFAILPRPQPYKEDVRFEACRSLEGVLAITDNVESISHLTLLRCTLEELSAKNKPATSEAVFDELEEKVPWMKTDEGMKFAEKLWSTLTTTPLFKREEEDEVSVWKYLPPVVPPPAPIVSSLSSLRNSLPESHPQPGRFQHTLQELSDLTGYLTTKAYSVASPYRVISSALTTEEEEVRREIRALKGLVLNREVLLSCLVVGMILSEASLLGIMGKAIADPVYKGYLCHYPGSVLSLTRQLTSPQDPQYELELCRSYLRSTFVLRLEIMPPSTNNLPHCRRCDRSFRSTSALQQHVTNSASHHVCTECRKDCASARGLHDHQRLKHTYCSECSRVFRNDNDLQNHLRSSIHKPDDDSLSSSEDEDESLARVLCPLAHCQRGFRSNSALMLHLESGTCKSGADKAWVGRMAVLMDRNNIFVQTTPLTEDGLRPINVYGEISPTNDMRMLLFKHSYKGAHYECVLCHETLGNRNLFDAHLMSSGHLEMPFVQGFKCPASRRFKGCGIEYTSVSALMQHVENARGCDVKVDQFENLMEKFVEFLKPENH</sequence>